<evidence type="ECO:0000256" key="7">
    <source>
        <dbReference type="ARBA" id="ARBA00022898"/>
    </source>
</evidence>
<dbReference type="Pfam" id="PF03458">
    <property type="entry name" value="Gly_transporter"/>
    <property type="match status" value="2"/>
</dbReference>
<accession>A0A0S3PS40</accession>
<feature type="transmembrane region" description="Helical" evidence="12">
    <location>
        <begin position="365"/>
        <end position="383"/>
    </location>
</feature>
<keyword evidence="12" id="KW-0812">Transmembrane</keyword>
<keyword evidence="12" id="KW-1133">Transmembrane helix</keyword>
<evidence type="ECO:0000256" key="13">
    <source>
        <dbReference type="SAM" id="SignalP"/>
    </source>
</evidence>
<keyword evidence="7" id="KW-0663">Pyridoxal phosphate</keyword>
<dbReference type="GO" id="GO:0046872">
    <property type="term" value="F:metal ion binding"/>
    <property type="evidence" value="ECO:0007669"/>
    <property type="project" value="UniProtKB-KW"/>
</dbReference>
<gene>
    <name evidence="16" type="ORF">GJW-30_1_01234</name>
</gene>
<feature type="signal peptide" evidence="13">
    <location>
        <begin position="1"/>
        <end position="32"/>
    </location>
</feature>
<evidence type="ECO:0000313" key="16">
    <source>
        <dbReference type="EMBL" id="BAT58707.1"/>
    </source>
</evidence>
<dbReference type="GO" id="GO:0009228">
    <property type="term" value="P:thiamine biosynthetic process"/>
    <property type="evidence" value="ECO:0007669"/>
    <property type="project" value="UniProtKB-KW"/>
</dbReference>
<sequence>MRGFLSQLRLWSAAVARRLAVLVVAFATPALAQDDTPVIRFQLNWVNQAQFAGFYVAEAMGFYQREGIAVEFVPGGPAFPGAPIQDPLLMLELGGADVAVAWMSNAFAARANGLDVLNIAQVFRHPGTSLICLRESGIKRPADIKGKRIGVWNIGEQLNLSYWLRQRGMTMDDVTTITQRPDGADLIERTLDCVMAMSYNEYWTLLGKFRHADLFVVRFGDEGSAFLEDGLYARDDTIADPVMRDRLARFVRASADGWRYAKDNPEVAVAVTMHRAPGADAVHQRRMLETIFAIAEPHRDFGLLDLTSFGRSVDILADSSDAKAAAAARVGWTHEVWREAHRNSGPVQLTPAAKHYLARIVDSPWFFIIGLTGTLASMVGAFMRAVQRRYDLWGAFILTLLAIGGGTLRDLLVGGDRLPLFMFKDPIYITLIVMVVVFGTAITRSLSDAALDSRRFAVWRETFDAVGVATFTVLGTKVAIIAGLPWYWAPFCAALSCAGGGMLRDIVTGREPRTFLGEPYEEIAVVGSLALFGMLLFASRYEHADWMVTAAILVTMVSVFAARMSVVLLGWRSYRLGSAVEDPPIEPTVTILPSPVAAPSLESQKVA</sequence>
<dbReference type="InterPro" id="IPR005115">
    <property type="entry name" value="Gly_transporter"/>
</dbReference>
<dbReference type="Gene3D" id="3.40.190.10">
    <property type="entry name" value="Periplasmic binding protein-like II"/>
    <property type="match status" value="2"/>
</dbReference>
<reference evidence="16 17" key="1">
    <citation type="submission" date="2015-08" db="EMBL/GenBank/DDBJ databases">
        <title>Investigation of the bacterial diversity of lava forest soil.</title>
        <authorList>
            <person name="Lee J.S."/>
        </authorList>
    </citation>
    <scope>NUCLEOTIDE SEQUENCE [LARGE SCALE GENOMIC DNA]</scope>
    <source>
        <strain evidence="16 17">GJW-30</strain>
    </source>
</reference>
<dbReference type="PANTHER" id="PTHR31528:SF1">
    <property type="entry name" value="4-AMINO-5-HYDROXYMETHYL-2-METHYLPYRIMIDINE PHOSPHATE SYNTHASE THI11-RELATED"/>
    <property type="match status" value="1"/>
</dbReference>
<keyword evidence="12" id="KW-0472">Membrane</keyword>
<dbReference type="EMBL" id="AP014946">
    <property type="protein sequence ID" value="BAT58707.1"/>
    <property type="molecule type" value="Genomic_DNA"/>
</dbReference>
<feature type="transmembrane region" description="Helical" evidence="12">
    <location>
        <begin position="458"/>
        <end position="480"/>
    </location>
</feature>
<evidence type="ECO:0000259" key="14">
    <source>
        <dbReference type="Pfam" id="PF03458"/>
    </source>
</evidence>
<dbReference type="InterPro" id="IPR015168">
    <property type="entry name" value="SsuA/THI5"/>
</dbReference>
<keyword evidence="13" id="KW-0732">Signal</keyword>
<comment type="subunit">
    <text evidence="4">Homodimer.</text>
</comment>
<feature type="transmembrane region" description="Helical" evidence="12">
    <location>
        <begin position="427"/>
        <end position="446"/>
    </location>
</feature>
<feature type="transmembrane region" description="Helical" evidence="12">
    <location>
        <begin position="390"/>
        <end position="407"/>
    </location>
</feature>
<evidence type="ECO:0000256" key="5">
    <source>
        <dbReference type="ARBA" id="ARBA00022679"/>
    </source>
</evidence>
<evidence type="ECO:0000256" key="6">
    <source>
        <dbReference type="ARBA" id="ARBA00022723"/>
    </source>
</evidence>
<dbReference type="KEGG" id="vgo:GJW-30_1_01234"/>
<feature type="domain" description="SsuA/THI5-like" evidence="15">
    <location>
        <begin position="49"/>
        <end position="268"/>
    </location>
</feature>
<dbReference type="SUPFAM" id="SSF53850">
    <property type="entry name" value="Periplasmic binding protein-like II"/>
    <property type="match status" value="1"/>
</dbReference>
<dbReference type="GO" id="GO:0016740">
    <property type="term" value="F:transferase activity"/>
    <property type="evidence" value="ECO:0007669"/>
    <property type="project" value="UniProtKB-KW"/>
</dbReference>
<dbReference type="OrthoDB" id="5372616at2"/>
<comment type="function">
    <text evidence="1">Responsible for the formation of the pyrimidine heterocycle in the thiamine biosynthesis pathway. Catalyzes the formation of hydroxymethylpyrimidine phosphate (HMP-P) from histidine and pyridoxal phosphate (PLP). The protein uses PLP and the active site histidine to form HMP-P, generating an inactive enzyme. The enzyme can only undergo a single turnover, which suggests it is a suicide enzyme.</text>
</comment>
<evidence type="ECO:0000256" key="8">
    <source>
        <dbReference type="ARBA" id="ARBA00022977"/>
    </source>
</evidence>
<evidence type="ECO:0000313" key="17">
    <source>
        <dbReference type="Proteomes" id="UP000236884"/>
    </source>
</evidence>
<feature type="domain" description="Glycine transporter" evidence="14">
    <location>
        <begin position="369"/>
        <end position="440"/>
    </location>
</feature>
<evidence type="ECO:0000256" key="11">
    <source>
        <dbReference type="ARBA" id="ARBA00048179"/>
    </source>
</evidence>
<feature type="transmembrane region" description="Helical" evidence="12">
    <location>
        <begin position="547"/>
        <end position="571"/>
    </location>
</feature>
<keyword evidence="6" id="KW-0479">Metal-binding</keyword>
<keyword evidence="17" id="KW-1185">Reference proteome</keyword>
<proteinExistence type="inferred from homology"/>
<protein>
    <recommendedName>
        <fullName evidence="10">Thiamine pyrimidine synthase</fullName>
    </recommendedName>
</protein>
<dbReference type="Proteomes" id="UP000236884">
    <property type="component" value="Chromosome"/>
</dbReference>
<evidence type="ECO:0000259" key="15">
    <source>
        <dbReference type="Pfam" id="PF09084"/>
    </source>
</evidence>
<evidence type="ECO:0000256" key="12">
    <source>
        <dbReference type="SAM" id="Phobius"/>
    </source>
</evidence>
<comment type="catalytic activity">
    <reaction evidence="11">
        <text>N(6)-(pyridoxal phosphate)-L-lysyl-[4-amino-5-hydroxymethyl-2-methylpyrimidine phosphate synthase] + L-histidyl-[4-amino-5-hydroxymethyl-2-methylpyrimidine phosphate synthase] + 2 Fe(3+) + 4 H2O = L-lysyl-[4-amino-5-hydroxymethyl-2-methylpyrimidine phosphate synthase] + (2S)-2-amino-5-hydroxy-4-oxopentanoyl-[4-amino-5-hydroxymethyl-2-methylpyrimidine phosphate synthase] + 4-amino-2-methyl-5-(phosphooxymethyl)pyrimidine + 3-oxopropanoate + 2 Fe(2+) + 2 H(+)</text>
        <dbReference type="Rhea" id="RHEA:65756"/>
        <dbReference type="Rhea" id="RHEA-COMP:16892"/>
        <dbReference type="Rhea" id="RHEA-COMP:16893"/>
        <dbReference type="Rhea" id="RHEA-COMP:16894"/>
        <dbReference type="Rhea" id="RHEA-COMP:16895"/>
        <dbReference type="ChEBI" id="CHEBI:15377"/>
        <dbReference type="ChEBI" id="CHEBI:15378"/>
        <dbReference type="ChEBI" id="CHEBI:29033"/>
        <dbReference type="ChEBI" id="CHEBI:29034"/>
        <dbReference type="ChEBI" id="CHEBI:29969"/>
        <dbReference type="ChEBI" id="CHEBI:29979"/>
        <dbReference type="ChEBI" id="CHEBI:33190"/>
        <dbReference type="ChEBI" id="CHEBI:58354"/>
        <dbReference type="ChEBI" id="CHEBI:143915"/>
        <dbReference type="ChEBI" id="CHEBI:157692"/>
    </reaction>
    <physiologicalReaction direction="left-to-right" evidence="11">
        <dbReference type="Rhea" id="RHEA:65757"/>
    </physiologicalReaction>
</comment>
<dbReference type="AlphaFoldDB" id="A0A0S3PS40"/>
<evidence type="ECO:0000256" key="10">
    <source>
        <dbReference type="ARBA" id="ARBA00033171"/>
    </source>
</evidence>
<feature type="domain" description="Glycine transporter" evidence="14">
    <location>
        <begin position="462"/>
        <end position="533"/>
    </location>
</feature>
<evidence type="ECO:0000256" key="1">
    <source>
        <dbReference type="ARBA" id="ARBA00003469"/>
    </source>
</evidence>
<comment type="similarity">
    <text evidence="3">Belongs to the NMT1/THI5 family.</text>
</comment>
<feature type="chain" id="PRO_5006615690" description="Thiamine pyrimidine synthase" evidence="13">
    <location>
        <begin position="33"/>
        <end position="607"/>
    </location>
</feature>
<organism evidence="16 17">
    <name type="scientific">Variibacter gotjawalensis</name>
    <dbReference type="NCBI Taxonomy" id="1333996"/>
    <lineage>
        <taxon>Bacteria</taxon>
        <taxon>Pseudomonadati</taxon>
        <taxon>Pseudomonadota</taxon>
        <taxon>Alphaproteobacteria</taxon>
        <taxon>Hyphomicrobiales</taxon>
        <taxon>Nitrobacteraceae</taxon>
        <taxon>Variibacter</taxon>
    </lineage>
</organism>
<dbReference type="InterPro" id="IPR027939">
    <property type="entry name" value="NMT1/THI5"/>
</dbReference>
<keyword evidence="8" id="KW-0784">Thiamine biosynthesis</keyword>
<evidence type="ECO:0000256" key="2">
    <source>
        <dbReference type="ARBA" id="ARBA00004948"/>
    </source>
</evidence>
<comment type="pathway">
    <text evidence="2">Cofactor biosynthesis; thiamine diphosphate biosynthesis.</text>
</comment>
<keyword evidence="5" id="KW-0808">Transferase</keyword>
<evidence type="ECO:0000256" key="4">
    <source>
        <dbReference type="ARBA" id="ARBA00011738"/>
    </source>
</evidence>
<name>A0A0S3PS40_9BRAD</name>
<dbReference type="Pfam" id="PF09084">
    <property type="entry name" value="NMT1"/>
    <property type="match status" value="1"/>
</dbReference>
<evidence type="ECO:0000256" key="3">
    <source>
        <dbReference type="ARBA" id="ARBA00009406"/>
    </source>
</evidence>
<evidence type="ECO:0000256" key="9">
    <source>
        <dbReference type="ARBA" id="ARBA00023004"/>
    </source>
</evidence>
<keyword evidence="9" id="KW-0408">Iron</keyword>
<dbReference type="PANTHER" id="PTHR31528">
    <property type="entry name" value="4-AMINO-5-HYDROXYMETHYL-2-METHYLPYRIMIDINE PHOSPHATE SYNTHASE THI11-RELATED"/>
    <property type="match status" value="1"/>
</dbReference>
<dbReference type="RefSeq" id="WP_096353040.1">
    <property type="nucleotide sequence ID" value="NZ_AP014946.1"/>
</dbReference>